<evidence type="ECO:0000313" key="2">
    <source>
        <dbReference type="EMBL" id="SMD38393.1"/>
    </source>
</evidence>
<proteinExistence type="predicted"/>
<dbReference type="InterPro" id="IPR046232">
    <property type="entry name" value="DUF6265"/>
</dbReference>
<protein>
    <recommendedName>
        <fullName evidence="1">DUF6265 domain-containing protein</fullName>
    </recommendedName>
</protein>
<gene>
    <name evidence="2" type="ORF">SAMN04488029_3782</name>
</gene>
<evidence type="ECO:0000259" key="1">
    <source>
        <dbReference type="Pfam" id="PF19780"/>
    </source>
</evidence>
<dbReference type="STRING" id="692418.SAMN04488029_3782"/>
<dbReference type="Pfam" id="PF19780">
    <property type="entry name" value="DUF6265"/>
    <property type="match status" value="1"/>
</dbReference>
<dbReference type="EMBL" id="FWYF01000004">
    <property type="protein sequence ID" value="SMD38393.1"/>
    <property type="molecule type" value="Genomic_DNA"/>
</dbReference>
<feature type="domain" description="DUF6265" evidence="1">
    <location>
        <begin position="59"/>
        <end position="168"/>
    </location>
</feature>
<evidence type="ECO:0000313" key="3">
    <source>
        <dbReference type="Proteomes" id="UP000192472"/>
    </source>
</evidence>
<keyword evidence="3" id="KW-1185">Reference proteome</keyword>
<organism evidence="2 3">
    <name type="scientific">Reichenbachiella faecimaris</name>
    <dbReference type="NCBI Taxonomy" id="692418"/>
    <lineage>
        <taxon>Bacteria</taxon>
        <taxon>Pseudomonadati</taxon>
        <taxon>Bacteroidota</taxon>
        <taxon>Cytophagia</taxon>
        <taxon>Cytophagales</taxon>
        <taxon>Reichenbachiellaceae</taxon>
        <taxon>Reichenbachiella</taxon>
    </lineage>
</organism>
<accession>A0A1W2GP21</accession>
<reference evidence="2 3" key="1">
    <citation type="submission" date="2017-04" db="EMBL/GenBank/DDBJ databases">
        <authorList>
            <person name="Afonso C.L."/>
            <person name="Miller P.J."/>
            <person name="Scott M.A."/>
            <person name="Spackman E."/>
            <person name="Goraichik I."/>
            <person name="Dimitrov K.M."/>
            <person name="Suarez D.L."/>
            <person name="Swayne D.E."/>
        </authorList>
    </citation>
    <scope>NUCLEOTIDE SEQUENCE [LARGE SCALE GENOMIC DNA]</scope>
    <source>
        <strain evidence="2 3">DSM 26133</strain>
    </source>
</reference>
<sequence>MRVKSIVAFLQFFIYGLPLLCSDKKLTATMKIKLGLTMWCLAMLWNCTAQPTGEITQAKWLIGTWENKTSRGSIYEDWREQSNSEWVGMSFILQEKDTVVFETIRLIQEEKGLFYIPIVKDQNNSLPVRFGLKSISESQVLFENLQHDFPQFISYTQIHADSLVAEISGFKNGKEQKQIFPMSRMK</sequence>
<dbReference type="AlphaFoldDB" id="A0A1W2GP21"/>
<name>A0A1W2GP21_REIFA</name>
<dbReference type="Proteomes" id="UP000192472">
    <property type="component" value="Unassembled WGS sequence"/>
</dbReference>